<organism evidence="1 2">
    <name type="scientific">Morus notabilis</name>
    <dbReference type="NCBI Taxonomy" id="981085"/>
    <lineage>
        <taxon>Eukaryota</taxon>
        <taxon>Viridiplantae</taxon>
        <taxon>Streptophyta</taxon>
        <taxon>Embryophyta</taxon>
        <taxon>Tracheophyta</taxon>
        <taxon>Spermatophyta</taxon>
        <taxon>Magnoliopsida</taxon>
        <taxon>eudicotyledons</taxon>
        <taxon>Gunneridae</taxon>
        <taxon>Pentapetalae</taxon>
        <taxon>rosids</taxon>
        <taxon>fabids</taxon>
        <taxon>Rosales</taxon>
        <taxon>Moraceae</taxon>
        <taxon>Moreae</taxon>
        <taxon>Morus</taxon>
    </lineage>
</organism>
<dbReference type="EMBL" id="KE345330">
    <property type="protein sequence ID" value="EXC01446.1"/>
    <property type="molecule type" value="Genomic_DNA"/>
</dbReference>
<protein>
    <submittedName>
        <fullName evidence="1">Uncharacterized protein</fullName>
    </submittedName>
</protein>
<dbReference type="AlphaFoldDB" id="W9SDT0"/>
<evidence type="ECO:0000313" key="2">
    <source>
        <dbReference type="Proteomes" id="UP000030645"/>
    </source>
</evidence>
<evidence type="ECO:0000313" key="1">
    <source>
        <dbReference type="EMBL" id="EXC01446.1"/>
    </source>
</evidence>
<sequence length="90" mass="9334">MIAHIWNENSGPSCSDLVVGPDSQSVRPSAQLVLPKGFSARPGSVVGLGGQTRFNGPSGRIRFSDLFGLVVGSSLVVEPIGQTKCSTYSA</sequence>
<gene>
    <name evidence="1" type="ORF">L484_022017</name>
</gene>
<reference evidence="2" key="1">
    <citation type="submission" date="2013-01" db="EMBL/GenBank/DDBJ databases">
        <title>Draft Genome Sequence of a Mulberry Tree, Morus notabilis C.K. Schneid.</title>
        <authorList>
            <person name="He N."/>
            <person name="Zhao S."/>
        </authorList>
    </citation>
    <scope>NUCLEOTIDE SEQUENCE</scope>
</reference>
<proteinExistence type="predicted"/>
<dbReference type="Proteomes" id="UP000030645">
    <property type="component" value="Unassembled WGS sequence"/>
</dbReference>
<keyword evidence="2" id="KW-1185">Reference proteome</keyword>
<accession>W9SDT0</accession>
<name>W9SDT0_9ROSA</name>